<feature type="transmembrane region" description="Helical" evidence="6">
    <location>
        <begin position="180"/>
        <end position="201"/>
    </location>
</feature>
<evidence type="ECO:0000259" key="7">
    <source>
        <dbReference type="PROSITE" id="PS50850"/>
    </source>
</evidence>
<feature type="transmembrane region" description="Helical" evidence="6">
    <location>
        <begin position="21"/>
        <end position="44"/>
    </location>
</feature>
<evidence type="ECO:0000256" key="2">
    <source>
        <dbReference type="ARBA" id="ARBA00022448"/>
    </source>
</evidence>
<feature type="transmembrane region" description="Helical" evidence="6">
    <location>
        <begin position="247"/>
        <end position="265"/>
    </location>
</feature>
<keyword evidence="5 6" id="KW-0472">Membrane</keyword>
<dbReference type="Gene3D" id="1.20.1250.20">
    <property type="entry name" value="MFS general substrate transporter like domains"/>
    <property type="match status" value="2"/>
</dbReference>
<comment type="subcellular location">
    <subcellularLocation>
        <location evidence="1">Cell membrane</location>
        <topology evidence="1">Multi-pass membrane protein</topology>
    </subcellularLocation>
</comment>
<gene>
    <name evidence="8" type="ORF">ACFQQH_03130</name>
</gene>
<protein>
    <submittedName>
        <fullName evidence="8">MFS transporter</fullName>
    </submittedName>
</protein>
<dbReference type="EMBL" id="JBHTCT010000005">
    <property type="protein sequence ID" value="MFC7364157.1"/>
    <property type="molecule type" value="Genomic_DNA"/>
</dbReference>
<feature type="transmembrane region" description="Helical" evidence="6">
    <location>
        <begin position="147"/>
        <end position="168"/>
    </location>
</feature>
<evidence type="ECO:0000256" key="4">
    <source>
        <dbReference type="ARBA" id="ARBA00022989"/>
    </source>
</evidence>
<evidence type="ECO:0000256" key="6">
    <source>
        <dbReference type="SAM" id="Phobius"/>
    </source>
</evidence>
<feature type="transmembrane region" description="Helical" evidence="6">
    <location>
        <begin position="349"/>
        <end position="366"/>
    </location>
</feature>
<reference evidence="9" key="1">
    <citation type="journal article" date="2019" name="Int. J. Syst. Evol. Microbiol.">
        <title>The Global Catalogue of Microorganisms (GCM) 10K type strain sequencing project: providing services to taxonomists for standard genome sequencing and annotation.</title>
        <authorList>
            <consortium name="The Broad Institute Genomics Platform"/>
            <consortium name="The Broad Institute Genome Sequencing Center for Infectious Disease"/>
            <person name="Wu L."/>
            <person name="Ma J."/>
        </authorList>
    </citation>
    <scope>NUCLEOTIDE SEQUENCE [LARGE SCALE GENOMIC DNA]</scope>
    <source>
        <strain evidence="9">JCM 4738</strain>
    </source>
</reference>
<dbReference type="PANTHER" id="PTHR43791:SF100">
    <property type="entry name" value="SUGAR TRANSPORTER"/>
    <property type="match status" value="1"/>
</dbReference>
<feature type="transmembrane region" description="Helical" evidence="6">
    <location>
        <begin position="50"/>
        <end position="71"/>
    </location>
</feature>
<keyword evidence="9" id="KW-1185">Reference proteome</keyword>
<dbReference type="PROSITE" id="PS50850">
    <property type="entry name" value="MFS"/>
    <property type="match status" value="1"/>
</dbReference>
<dbReference type="InterPro" id="IPR036259">
    <property type="entry name" value="MFS_trans_sf"/>
</dbReference>
<comment type="caution">
    <text evidence="8">The sequence shown here is derived from an EMBL/GenBank/DDBJ whole genome shotgun (WGS) entry which is preliminary data.</text>
</comment>
<feature type="domain" description="Major facilitator superfamily (MFS) profile" evidence="7">
    <location>
        <begin position="21"/>
        <end position="424"/>
    </location>
</feature>
<feature type="transmembrane region" description="Helical" evidence="6">
    <location>
        <begin position="285"/>
        <end position="305"/>
    </location>
</feature>
<evidence type="ECO:0000256" key="5">
    <source>
        <dbReference type="ARBA" id="ARBA00023136"/>
    </source>
</evidence>
<dbReference type="CDD" id="cd17319">
    <property type="entry name" value="MFS_ExuT_GudP_like"/>
    <property type="match status" value="1"/>
</dbReference>
<proteinExistence type="predicted"/>
<feature type="transmembrane region" description="Helical" evidence="6">
    <location>
        <begin position="87"/>
        <end position="106"/>
    </location>
</feature>
<sequence length="445" mass="49215">MNQAEIKEIEKSTIAKTMKRILPFILILYVIAYLDRVNLGYAALEMNADLALTAEVFGLLSGIFFIGYFFFEVPSNMIMSKVGAKLWIARIMLTWGIVVVLTGFAQSATHLYILRFLLGVAEAGFFPGVILYLTYWFRASERGRATAVLLLALPIGGIIGAPVSTWIIDNISWAGMQGWRWMFILEGIPALILGVAVLFWMTNRPKDAKWLTDAEKTWLESELEEERNISSSINKVSKLDMIKDSRVWKLSLLYFTGYSAIYGLSFWLPTIIKSLSVSTTTNMEIGWLAMIPSLVGIPAILLMGWSADRTGAHKTHLLVCFLVAIVGFIGCGLSTSVIPVVLMLTITSFGLYGFTGCFFAYMTFFFTENTAPVGIALVNSFAALGGFVGPMILGLVTLQQGMFILSGMLTVGIITLMRLKLQKNIAKKDALEEVETELAIEGEMK</sequence>
<evidence type="ECO:0000313" key="9">
    <source>
        <dbReference type="Proteomes" id="UP001596483"/>
    </source>
</evidence>
<feature type="transmembrane region" description="Helical" evidence="6">
    <location>
        <begin position="112"/>
        <end position="135"/>
    </location>
</feature>
<dbReference type="SUPFAM" id="SSF103473">
    <property type="entry name" value="MFS general substrate transporter"/>
    <property type="match status" value="1"/>
</dbReference>
<dbReference type="PANTHER" id="PTHR43791">
    <property type="entry name" value="PERMEASE-RELATED"/>
    <property type="match status" value="1"/>
</dbReference>
<feature type="transmembrane region" description="Helical" evidence="6">
    <location>
        <begin position="317"/>
        <end position="343"/>
    </location>
</feature>
<organism evidence="8 9">
    <name type="scientific">Bhargavaea changchunensis</name>
    <dbReference type="NCBI Taxonomy" id="2134037"/>
    <lineage>
        <taxon>Bacteria</taxon>
        <taxon>Bacillati</taxon>
        <taxon>Bacillota</taxon>
        <taxon>Bacilli</taxon>
        <taxon>Bacillales</taxon>
        <taxon>Caryophanaceae</taxon>
        <taxon>Bhargavaea</taxon>
    </lineage>
</organism>
<dbReference type="RefSeq" id="WP_157296227.1">
    <property type="nucleotide sequence ID" value="NZ_JBHTCT010000005.1"/>
</dbReference>
<dbReference type="InterPro" id="IPR011701">
    <property type="entry name" value="MFS"/>
</dbReference>
<name>A0ABW2NDH9_9BACL</name>
<evidence type="ECO:0000256" key="1">
    <source>
        <dbReference type="ARBA" id="ARBA00004651"/>
    </source>
</evidence>
<evidence type="ECO:0000256" key="3">
    <source>
        <dbReference type="ARBA" id="ARBA00022692"/>
    </source>
</evidence>
<dbReference type="Pfam" id="PF07690">
    <property type="entry name" value="MFS_1"/>
    <property type="match status" value="1"/>
</dbReference>
<keyword evidence="2" id="KW-0813">Transport</keyword>
<dbReference type="Proteomes" id="UP001596483">
    <property type="component" value="Unassembled WGS sequence"/>
</dbReference>
<accession>A0ABW2NDH9</accession>
<feature type="transmembrane region" description="Helical" evidence="6">
    <location>
        <begin position="402"/>
        <end position="419"/>
    </location>
</feature>
<keyword evidence="3 6" id="KW-0812">Transmembrane</keyword>
<keyword evidence="4 6" id="KW-1133">Transmembrane helix</keyword>
<feature type="transmembrane region" description="Helical" evidence="6">
    <location>
        <begin position="373"/>
        <end position="396"/>
    </location>
</feature>
<evidence type="ECO:0000313" key="8">
    <source>
        <dbReference type="EMBL" id="MFC7364157.1"/>
    </source>
</evidence>
<dbReference type="InterPro" id="IPR020846">
    <property type="entry name" value="MFS_dom"/>
</dbReference>